<dbReference type="EMBL" id="JOSX01000020">
    <property type="protein sequence ID" value="KEK14797.1"/>
    <property type="molecule type" value="Genomic_DNA"/>
</dbReference>
<feature type="transmembrane region" description="Helical" evidence="1">
    <location>
        <begin position="117"/>
        <end position="142"/>
    </location>
</feature>
<comment type="caution">
    <text evidence="2">The sequence shown here is derived from an EMBL/GenBank/DDBJ whole genome shotgun (WGS) entry which is preliminary data.</text>
</comment>
<dbReference type="PATRIC" id="fig|1598.90.peg.1986"/>
<name>A0A073JNQ9_LIMRT</name>
<evidence type="ECO:0000313" key="2">
    <source>
        <dbReference type="EMBL" id="KEK14797.1"/>
    </source>
</evidence>
<keyword evidence="1" id="KW-0472">Membrane</keyword>
<dbReference type="RefSeq" id="WP_035169680.1">
    <property type="nucleotide sequence ID" value="NZ_RINQ01000063.1"/>
</dbReference>
<feature type="transmembrane region" description="Helical" evidence="1">
    <location>
        <begin position="36"/>
        <end position="67"/>
    </location>
</feature>
<dbReference type="InterPro" id="IPR012507">
    <property type="entry name" value="YibE_F"/>
</dbReference>
<dbReference type="PANTHER" id="PTHR41771:SF1">
    <property type="entry name" value="MEMBRANE PROTEIN"/>
    <property type="match status" value="1"/>
</dbReference>
<dbReference type="Pfam" id="PF07907">
    <property type="entry name" value="YibE_F"/>
    <property type="match status" value="1"/>
</dbReference>
<gene>
    <name evidence="2" type="ORF">LR3_03120</name>
</gene>
<protein>
    <submittedName>
        <fullName evidence="2">Membrane protein</fullName>
    </submittedName>
</protein>
<feature type="transmembrane region" description="Helical" evidence="1">
    <location>
        <begin position="79"/>
        <end position="97"/>
    </location>
</feature>
<organism evidence="2 3">
    <name type="scientific">Limosilactobacillus reuteri</name>
    <name type="common">Lactobacillus reuteri</name>
    <dbReference type="NCBI Taxonomy" id="1598"/>
    <lineage>
        <taxon>Bacteria</taxon>
        <taxon>Bacillati</taxon>
        <taxon>Bacillota</taxon>
        <taxon>Bacilli</taxon>
        <taxon>Lactobacillales</taxon>
        <taxon>Lactobacillaceae</taxon>
        <taxon>Limosilactobacillus</taxon>
    </lineage>
</organism>
<dbReference type="AlphaFoldDB" id="A0A073JNQ9"/>
<dbReference type="Proteomes" id="UP000027731">
    <property type="component" value="Unassembled WGS sequence"/>
</dbReference>
<keyword evidence="1" id="KW-1133">Transmembrane helix</keyword>
<dbReference type="InterPro" id="IPR014564">
    <property type="entry name" value="UCP031503_TM"/>
</dbReference>
<dbReference type="PIRSF" id="PIRSF031503">
    <property type="entry name" value="UCP031503_mp"/>
    <property type="match status" value="1"/>
</dbReference>
<sequence length="257" mass="28291">MTTITGLGLVLLILMVLVGGKQGWTAFLSLLLNFGFLYFAIILVAFHVPPLFVTVTIGITILAIIIFMGEDDLRTTVTAFYASLIVLCLILVLIFIVEHWAMVQGFGTEDSDELEGMSILIGISYFKVSVTTTILSSLGAIAEAAMAISSGLTEIIENHPERTNRQLIHSGMAIGQQIIGTTFNTLFFGFFGGFLALFIWFLGLHYSFGTIMNNKIFVAEMIEILIAFIGVLITVPMTAWVMIKRRKSVIDNHPKTK</sequence>
<evidence type="ECO:0000256" key="1">
    <source>
        <dbReference type="SAM" id="Phobius"/>
    </source>
</evidence>
<feature type="transmembrane region" description="Helical" evidence="1">
    <location>
        <begin position="186"/>
        <end position="204"/>
    </location>
</feature>
<accession>A0A073JNQ9</accession>
<keyword evidence="1" id="KW-0812">Transmembrane</keyword>
<dbReference type="PANTHER" id="PTHR41771">
    <property type="entry name" value="MEMBRANE PROTEIN-RELATED"/>
    <property type="match status" value="1"/>
</dbReference>
<feature type="transmembrane region" description="Helical" evidence="1">
    <location>
        <begin position="224"/>
        <end position="243"/>
    </location>
</feature>
<reference evidence="2 3" key="1">
    <citation type="submission" date="2014-06" db="EMBL/GenBank/DDBJ databases">
        <title>Genetic determinant of reutericyclin biosynthesis of Lactobacillus reuteri.</title>
        <authorList>
            <person name="Lin X."/>
            <person name="Duar R."/>
            <person name="Walter J."/>
            <person name="Gaenzle M."/>
        </authorList>
    </citation>
    <scope>NUCLEOTIDE SEQUENCE [LARGE SCALE GENOMIC DNA]</scope>
    <source>
        <strain evidence="2 3">LTH2584</strain>
    </source>
</reference>
<evidence type="ECO:0000313" key="3">
    <source>
        <dbReference type="Proteomes" id="UP000027731"/>
    </source>
</evidence>
<proteinExistence type="predicted"/>